<name>A0A943EKN5_9FIRM</name>
<keyword evidence="2" id="KW-1188">Viral release from host cell</keyword>
<dbReference type="AlphaFoldDB" id="A0A943EKN5"/>
<evidence type="ECO:0000256" key="1">
    <source>
        <dbReference type="ARBA" id="ARBA00004328"/>
    </source>
</evidence>
<keyword evidence="3" id="KW-0231">Viral genome packaging</keyword>
<proteinExistence type="predicted"/>
<organism evidence="4 5">
    <name type="scientific">Acidaminococcus intestini</name>
    <dbReference type="NCBI Taxonomy" id="187327"/>
    <lineage>
        <taxon>Bacteria</taxon>
        <taxon>Bacillati</taxon>
        <taxon>Bacillota</taxon>
        <taxon>Negativicutes</taxon>
        <taxon>Acidaminococcales</taxon>
        <taxon>Acidaminococcaceae</taxon>
        <taxon>Acidaminococcus</taxon>
    </lineage>
</organism>
<dbReference type="Pfam" id="PF12236">
    <property type="entry name" value="Head-tail_con"/>
    <property type="match status" value="1"/>
</dbReference>
<reference evidence="4" key="1">
    <citation type="submission" date="2021-02" db="EMBL/GenBank/DDBJ databases">
        <title>Infant gut strain persistence is associated with maternal origin, phylogeny, and functional potential including surface adhesion and iron acquisition.</title>
        <authorList>
            <person name="Lou Y.C."/>
        </authorList>
    </citation>
    <scope>NUCLEOTIDE SEQUENCE</scope>
    <source>
        <strain evidence="4">L3_106_000M1_dasL3_106_000M1_concoct_15</strain>
    </source>
</reference>
<protein>
    <recommendedName>
        <fullName evidence="6">Head-to-tail joining protein</fullName>
    </recommendedName>
</protein>
<evidence type="ECO:0000313" key="5">
    <source>
        <dbReference type="Proteomes" id="UP000754226"/>
    </source>
</evidence>
<comment type="subcellular location">
    <subcellularLocation>
        <location evidence="1">Virion</location>
    </subcellularLocation>
</comment>
<dbReference type="InterPro" id="IPR020991">
    <property type="entry name" value="Connector_podovirus"/>
</dbReference>
<dbReference type="EMBL" id="JAGZCZ010000005">
    <property type="protein sequence ID" value="MBS5519647.1"/>
    <property type="molecule type" value="Genomic_DNA"/>
</dbReference>
<dbReference type="Proteomes" id="UP000754226">
    <property type="component" value="Unassembled WGS sequence"/>
</dbReference>
<evidence type="ECO:0000313" key="4">
    <source>
        <dbReference type="EMBL" id="MBS5519647.1"/>
    </source>
</evidence>
<comment type="caution">
    <text evidence="4">The sequence shown here is derived from an EMBL/GenBank/DDBJ whole genome shotgun (WGS) entry which is preliminary data.</text>
</comment>
<accession>A0A943EKN5</accession>
<sequence length="510" mass="57147">MSSLKVFDHNQTTAKTRYTKLEGVRKAYMTRAEECAKYTIPMVFPKESDNYTKNFETPYQSMGARGVNNLTSKLMLALFPPNSPFFRLTLGDEVQQALGEDPETKQQWEEALSNIERRMTSYMEGHQLRPTMYEALKQLVVAGNVLLFLPPAEGGVRLYRLNSYVISRDGVGNILEIVAKESIAYGAMPPEAQNCIDGEQVSPDKSYDIYTHTYLEGDVFKSYQEIEGKIVVGSEQEYPKDKSPWIPLRLQKVDGESYGRSFVEDYIGDLKVLEALSKAVTQVAAIASNILYLVNPNAVTRVSELSKAQSGDFVKGRIEDVQVLQINKTNDLQIAVTEKREIESRLSYAFLLNSAVQRNAERVTAEEIRYVANELEDTVGSVYSILAEELQLPLVRRIMNQMTREGQLPDLPEGSKGVEPMIVTGVEALGRGHDLNNLDTFIRYAQVFPEAFSQNVRQGEILRQIATSLGIDANKVVKSDAEIQQEQQQMLQAQMAQQVAPEVAKGAMQA</sequence>
<evidence type="ECO:0000256" key="2">
    <source>
        <dbReference type="ARBA" id="ARBA00022612"/>
    </source>
</evidence>
<gene>
    <name evidence="4" type="ORF">KHX13_04860</name>
</gene>
<evidence type="ECO:0000256" key="3">
    <source>
        <dbReference type="ARBA" id="ARBA00023219"/>
    </source>
</evidence>
<evidence type="ECO:0008006" key="6">
    <source>
        <dbReference type="Google" id="ProtNLM"/>
    </source>
</evidence>